<proteinExistence type="predicted"/>
<protein>
    <submittedName>
        <fullName evidence="4">Transposase</fullName>
    </submittedName>
</protein>
<feature type="compositionally biased region" description="Low complexity" evidence="2">
    <location>
        <begin position="171"/>
        <end position="184"/>
    </location>
</feature>
<dbReference type="GO" id="GO:0003677">
    <property type="term" value="F:DNA binding"/>
    <property type="evidence" value="ECO:0007669"/>
    <property type="project" value="UniProtKB-KW"/>
</dbReference>
<feature type="region of interest" description="Disordered" evidence="2">
    <location>
        <begin position="21"/>
        <end position="46"/>
    </location>
</feature>
<evidence type="ECO:0000313" key="4">
    <source>
        <dbReference type="EMBL" id="MYD90816.1"/>
    </source>
</evidence>
<feature type="domain" description="Cas12f1-like TNB" evidence="3">
    <location>
        <begin position="75"/>
        <end position="128"/>
    </location>
</feature>
<dbReference type="Pfam" id="PF07282">
    <property type="entry name" value="Cas12f1-like_TNB"/>
    <property type="match status" value="1"/>
</dbReference>
<name>A0A6B1DUZ2_9CHLR</name>
<keyword evidence="1" id="KW-0238">DNA-binding</keyword>
<feature type="region of interest" description="Disordered" evidence="2">
    <location>
        <begin position="168"/>
        <end position="190"/>
    </location>
</feature>
<reference evidence="4" key="1">
    <citation type="submission" date="2019-09" db="EMBL/GenBank/DDBJ databases">
        <title>Characterisation of the sponge microbiome using genome-centric metagenomics.</title>
        <authorList>
            <person name="Engelberts J.P."/>
            <person name="Robbins S.J."/>
            <person name="De Goeij J.M."/>
            <person name="Aranda M."/>
            <person name="Bell S.C."/>
            <person name="Webster N.S."/>
        </authorList>
    </citation>
    <scope>NUCLEOTIDE SEQUENCE</scope>
    <source>
        <strain evidence="4">SB0662_bin_9</strain>
    </source>
</reference>
<evidence type="ECO:0000259" key="3">
    <source>
        <dbReference type="Pfam" id="PF07282"/>
    </source>
</evidence>
<evidence type="ECO:0000256" key="1">
    <source>
        <dbReference type="ARBA" id="ARBA00023125"/>
    </source>
</evidence>
<dbReference type="EMBL" id="VXPY01000078">
    <property type="protein sequence ID" value="MYD90816.1"/>
    <property type="molecule type" value="Genomic_DNA"/>
</dbReference>
<organism evidence="4">
    <name type="scientific">Caldilineaceae bacterium SB0662_bin_9</name>
    <dbReference type="NCBI Taxonomy" id="2605258"/>
    <lineage>
        <taxon>Bacteria</taxon>
        <taxon>Bacillati</taxon>
        <taxon>Chloroflexota</taxon>
        <taxon>Caldilineae</taxon>
        <taxon>Caldilineales</taxon>
        <taxon>Caldilineaceae</taxon>
    </lineage>
</organism>
<dbReference type="AlphaFoldDB" id="A0A6B1DUZ2"/>
<evidence type="ECO:0000256" key="2">
    <source>
        <dbReference type="SAM" id="MobiDB-lite"/>
    </source>
</evidence>
<comment type="caution">
    <text evidence="4">The sequence shown here is derived from an EMBL/GenBank/DDBJ whole genome shotgun (WGS) entry which is preliminary data.</text>
</comment>
<sequence length="190" mass="21341">MCCNHHGLTLRNRLRDIEQTHRAKGNHRKADNIRQNNLGNQKWDRRRTQHRKQVRDHLCQAVHAVVDKAGTLTSISRRRGSALALVNPACTSQIDSRTGLLQGHRCRDRFYCLDGVVLDADVNAACNILARLYDEETTLYMPYREVSALLAERTRTAVGTVRPGFELRGLATPSPSTESEASEPVPGCTR</sequence>
<gene>
    <name evidence="4" type="ORF">F4Y08_10850</name>
</gene>
<accession>A0A6B1DUZ2</accession>
<dbReference type="InterPro" id="IPR010095">
    <property type="entry name" value="Cas12f1-like_TNB"/>
</dbReference>